<dbReference type="EMBL" id="NMUH01000336">
    <property type="protein sequence ID" value="MQL77188.1"/>
    <property type="molecule type" value="Genomic_DNA"/>
</dbReference>
<reference evidence="1" key="1">
    <citation type="submission" date="2017-07" db="EMBL/GenBank/DDBJ databases">
        <title>Taro Niue Genome Assembly and Annotation.</title>
        <authorList>
            <person name="Atibalentja N."/>
            <person name="Keating K."/>
            <person name="Fields C.J."/>
        </authorList>
    </citation>
    <scope>NUCLEOTIDE SEQUENCE</scope>
    <source>
        <strain evidence="1">Niue_2</strain>
        <tissue evidence="1">Leaf</tissue>
    </source>
</reference>
<keyword evidence="2" id="KW-1185">Reference proteome</keyword>
<accession>A0A843U0L9</accession>
<evidence type="ECO:0000313" key="2">
    <source>
        <dbReference type="Proteomes" id="UP000652761"/>
    </source>
</evidence>
<sequence>MDLQLCGLQVWYWLVSTALWLVLVERQLDLSSLTARLRGGVVELCSVEVVWFSSCEHDKGVHRILNATALVVAFPLPPSCGPRLHACRVSRAKRHADVDLEKATPYSVALRVVFGALSPRGHRMEQGRCCAMGGLRVLRKGVVLVGLHCSLAYACGAAVGPFVRDCETER</sequence>
<proteinExistence type="predicted"/>
<organism evidence="1 2">
    <name type="scientific">Colocasia esculenta</name>
    <name type="common">Wild taro</name>
    <name type="synonym">Arum esculentum</name>
    <dbReference type="NCBI Taxonomy" id="4460"/>
    <lineage>
        <taxon>Eukaryota</taxon>
        <taxon>Viridiplantae</taxon>
        <taxon>Streptophyta</taxon>
        <taxon>Embryophyta</taxon>
        <taxon>Tracheophyta</taxon>
        <taxon>Spermatophyta</taxon>
        <taxon>Magnoliopsida</taxon>
        <taxon>Liliopsida</taxon>
        <taxon>Araceae</taxon>
        <taxon>Aroideae</taxon>
        <taxon>Colocasieae</taxon>
        <taxon>Colocasia</taxon>
    </lineage>
</organism>
<dbReference type="AlphaFoldDB" id="A0A843U0L9"/>
<comment type="caution">
    <text evidence="1">The sequence shown here is derived from an EMBL/GenBank/DDBJ whole genome shotgun (WGS) entry which is preliminary data.</text>
</comment>
<name>A0A843U0L9_COLES</name>
<gene>
    <name evidence="1" type="ORF">Taro_009603</name>
</gene>
<dbReference type="Proteomes" id="UP000652761">
    <property type="component" value="Unassembled WGS sequence"/>
</dbReference>
<protein>
    <submittedName>
        <fullName evidence="1">Uncharacterized protein</fullName>
    </submittedName>
</protein>
<evidence type="ECO:0000313" key="1">
    <source>
        <dbReference type="EMBL" id="MQL77188.1"/>
    </source>
</evidence>